<dbReference type="KEGG" id="syc:syc2442_c"/>
<evidence type="ECO:0000313" key="7">
    <source>
        <dbReference type="Proteomes" id="UP000001175"/>
    </source>
</evidence>
<feature type="transmembrane region" description="Helical" evidence="5">
    <location>
        <begin position="259"/>
        <end position="277"/>
    </location>
</feature>
<feature type="transmembrane region" description="Helical" evidence="5">
    <location>
        <begin position="196"/>
        <end position="218"/>
    </location>
</feature>
<feature type="transmembrane region" description="Helical" evidence="5">
    <location>
        <begin position="170"/>
        <end position="190"/>
    </location>
</feature>
<gene>
    <name evidence="6" type="ordered locus">syc2442_c</name>
</gene>
<protein>
    <recommendedName>
        <fullName evidence="8">Sodium dependent transporter</fullName>
    </recommendedName>
</protein>
<dbReference type="InterPro" id="IPR002657">
    <property type="entry name" value="BilAc:Na_symport/Acr3"/>
</dbReference>
<sequence>MDSIIPVLISASVITMMVGLGSQISFSALIRLQTQRALVLRSLLGTTVLLPLLGAGLLAILLPFVERTAIAAIALMLVCPSAPLAQQRAAQAGGEHLLAIRIQLGAAILAIVTVPIFVYGFTAAFGASIWTLSALTVAGQVFGVQVLPVLAGMLWRSLSPTTATRWQPRVVAIAQLILVILSLLILVKTAPLIWKFLVNNGIAFVGMLALIGLSLGLGQVLAGRETTQQTTVAIVTAMRNPGLALLLTHQDSRPDLPSVTIGILSYLLLTIILLVIYQRQRS</sequence>
<evidence type="ECO:0000256" key="1">
    <source>
        <dbReference type="ARBA" id="ARBA00004141"/>
    </source>
</evidence>
<dbReference type="Pfam" id="PF01758">
    <property type="entry name" value="SBF"/>
    <property type="match status" value="1"/>
</dbReference>
<dbReference type="RefSeq" id="WP_011244752.1">
    <property type="nucleotide sequence ID" value="NC_006576.1"/>
</dbReference>
<proteinExistence type="predicted"/>
<keyword evidence="4 5" id="KW-0472">Membrane</keyword>
<dbReference type="Gene3D" id="1.20.1530.20">
    <property type="match status" value="1"/>
</dbReference>
<reference evidence="6 7" key="1">
    <citation type="journal article" date="2007" name="Photosyn. Res.">
        <title>Complete nucleotide sequence of the freshwater unicellular cyanobacterium Synechococcus elongatus PCC 6301 chromosome: gene content and organization.</title>
        <authorList>
            <person name="Sugita C."/>
            <person name="Ogata K."/>
            <person name="Shikata M."/>
            <person name="Jikuya H."/>
            <person name="Takano J."/>
            <person name="Furumichi M."/>
            <person name="Kanehisa M."/>
            <person name="Omata T."/>
            <person name="Sugiura M."/>
            <person name="Sugita M."/>
        </authorList>
    </citation>
    <scope>NUCLEOTIDE SEQUENCE [LARGE SCALE GENOMIC DNA]</scope>
    <source>
        <strain evidence="7">ATCC 27144 / PCC 6301 / SAUG 1402/1</strain>
    </source>
</reference>
<keyword evidence="3 5" id="KW-1133">Transmembrane helix</keyword>
<dbReference type="InterPro" id="IPR038770">
    <property type="entry name" value="Na+/solute_symporter_sf"/>
</dbReference>
<accession>A0A0H3K5Z0</accession>
<evidence type="ECO:0000313" key="6">
    <source>
        <dbReference type="EMBL" id="BAD80632.1"/>
    </source>
</evidence>
<organism evidence="6 7">
    <name type="scientific">Synechococcus sp. (strain ATCC 27144 / PCC 6301 / SAUG 1402/1)</name>
    <name type="common">Anacystis nidulans</name>
    <dbReference type="NCBI Taxonomy" id="269084"/>
    <lineage>
        <taxon>Bacteria</taxon>
        <taxon>Bacillati</taxon>
        <taxon>Cyanobacteriota</taxon>
        <taxon>Cyanophyceae</taxon>
        <taxon>Synechococcales</taxon>
        <taxon>Synechococcaceae</taxon>
        <taxon>Synechococcus</taxon>
    </lineage>
</organism>
<dbReference type="EMBL" id="AP008231">
    <property type="protein sequence ID" value="BAD80632.1"/>
    <property type="molecule type" value="Genomic_DNA"/>
</dbReference>
<name>A0A0H3K5Z0_SYNP6</name>
<dbReference type="eggNOG" id="COG0385">
    <property type="taxonomic scope" value="Bacteria"/>
</dbReference>
<keyword evidence="2 5" id="KW-0812">Transmembrane</keyword>
<feature type="transmembrane region" description="Helical" evidence="5">
    <location>
        <begin position="137"/>
        <end position="158"/>
    </location>
</feature>
<evidence type="ECO:0000256" key="3">
    <source>
        <dbReference type="ARBA" id="ARBA00022989"/>
    </source>
</evidence>
<evidence type="ECO:0000256" key="5">
    <source>
        <dbReference type="SAM" id="Phobius"/>
    </source>
</evidence>
<feature type="transmembrane region" description="Helical" evidence="5">
    <location>
        <begin position="6"/>
        <end position="30"/>
    </location>
</feature>
<evidence type="ECO:0008006" key="8">
    <source>
        <dbReference type="Google" id="ProtNLM"/>
    </source>
</evidence>
<feature type="transmembrane region" description="Helical" evidence="5">
    <location>
        <begin position="106"/>
        <end position="131"/>
    </location>
</feature>
<evidence type="ECO:0000256" key="4">
    <source>
        <dbReference type="ARBA" id="ARBA00023136"/>
    </source>
</evidence>
<comment type="subcellular location">
    <subcellularLocation>
        <location evidence="1">Membrane</location>
        <topology evidence="1">Multi-pass membrane protein</topology>
    </subcellularLocation>
</comment>
<dbReference type="Proteomes" id="UP000001175">
    <property type="component" value="Chromosome"/>
</dbReference>
<feature type="transmembrane region" description="Helical" evidence="5">
    <location>
        <begin position="42"/>
        <end position="62"/>
    </location>
</feature>
<evidence type="ECO:0000256" key="2">
    <source>
        <dbReference type="ARBA" id="ARBA00022692"/>
    </source>
</evidence>
<dbReference type="GO" id="GO:0016020">
    <property type="term" value="C:membrane"/>
    <property type="evidence" value="ECO:0007669"/>
    <property type="project" value="UniProtKB-SubCell"/>
</dbReference>
<dbReference type="AlphaFoldDB" id="A0A0H3K5Z0"/>